<dbReference type="Proteomes" id="UP000184543">
    <property type="component" value="Unassembled WGS sequence"/>
</dbReference>
<dbReference type="AlphaFoldDB" id="A0A1M6ILI2"/>
<organism evidence="1 2">
    <name type="scientific">Pseudozobellia thermophila</name>
    <dbReference type="NCBI Taxonomy" id="192903"/>
    <lineage>
        <taxon>Bacteria</taxon>
        <taxon>Pseudomonadati</taxon>
        <taxon>Bacteroidota</taxon>
        <taxon>Flavobacteriia</taxon>
        <taxon>Flavobacteriales</taxon>
        <taxon>Flavobacteriaceae</taxon>
        <taxon>Pseudozobellia</taxon>
    </lineage>
</organism>
<evidence type="ECO:0000313" key="1">
    <source>
        <dbReference type="EMBL" id="SHJ35294.1"/>
    </source>
</evidence>
<dbReference type="RefSeq" id="WP_072994075.1">
    <property type="nucleotide sequence ID" value="NZ_FQYU01000004.1"/>
</dbReference>
<dbReference type="Pfam" id="PF02482">
    <property type="entry name" value="Ribosomal_S30AE"/>
    <property type="match status" value="1"/>
</dbReference>
<accession>A0A1M6ILI2</accession>
<dbReference type="SUPFAM" id="SSF69754">
    <property type="entry name" value="Ribosome binding protein Y (YfiA homologue)"/>
    <property type="match status" value="1"/>
</dbReference>
<sequence length="103" mass="11954">MTINFQYVQMPESESLSHIVTRNLEKLGNKFQFVIRADVFFKLDNSTDGNNKICEMELSLPGPRIFAKSTENNFEKAAAETINDLERQLRKRKAKFEKSKKPL</sequence>
<protein>
    <submittedName>
        <fullName evidence="1">Putative sigma-54 modulation protein</fullName>
    </submittedName>
</protein>
<proteinExistence type="predicted"/>
<dbReference type="CDD" id="cd00552">
    <property type="entry name" value="RaiA"/>
    <property type="match status" value="1"/>
</dbReference>
<dbReference type="InterPro" id="IPR003489">
    <property type="entry name" value="RHF/RaiA"/>
</dbReference>
<keyword evidence="2" id="KW-1185">Reference proteome</keyword>
<name>A0A1M6ILI2_9FLAO</name>
<dbReference type="EMBL" id="FQYU01000004">
    <property type="protein sequence ID" value="SHJ35294.1"/>
    <property type="molecule type" value="Genomic_DNA"/>
</dbReference>
<dbReference type="STRING" id="192903.SAMN04488513_10434"/>
<dbReference type="Gene3D" id="3.30.160.100">
    <property type="entry name" value="Ribosome hibernation promotion factor-like"/>
    <property type="match status" value="1"/>
</dbReference>
<evidence type="ECO:0000313" key="2">
    <source>
        <dbReference type="Proteomes" id="UP000184543"/>
    </source>
</evidence>
<reference evidence="2" key="1">
    <citation type="submission" date="2016-11" db="EMBL/GenBank/DDBJ databases">
        <authorList>
            <person name="Varghese N."/>
            <person name="Submissions S."/>
        </authorList>
    </citation>
    <scope>NUCLEOTIDE SEQUENCE [LARGE SCALE GENOMIC DNA]</scope>
    <source>
        <strain evidence="2">DSM 19858</strain>
    </source>
</reference>
<dbReference type="OrthoDB" id="9808702at2"/>
<dbReference type="NCBIfam" id="TIGR00741">
    <property type="entry name" value="yfiA"/>
    <property type="match status" value="1"/>
</dbReference>
<dbReference type="InterPro" id="IPR036567">
    <property type="entry name" value="RHF-like"/>
</dbReference>
<gene>
    <name evidence="1" type="ORF">SAMN04488513_10434</name>
</gene>